<evidence type="ECO:0000256" key="6">
    <source>
        <dbReference type="ARBA" id="ARBA00022723"/>
    </source>
</evidence>
<reference evidence="11" key="1">
    <citation type="submission" date="2022-06" db="EMBL/GenBank/DDBJ databases">
        <title>Isolation and Genomics of Futiania mangrovii gen. nov., sp. nov., a Rare and Metabolically-versatile member in the Class Alphaproteobacteria.</title>
        <authorList>
            <person name="Liu L."/>
            <person name="Huang W.-C."/>
            <person name="Pan J."/>
            <person name="Li J."/>
            <person name="Huang Y."/>
            <person name="Du H."/>
            <person name="Liu Y."/>
            <person name="Li M."/>
        </authorList>
    </citation>
    <scope>NUCLEOTIDE SEQUENCE</scope>
    <source>
        <strain evidence="11">FT118</strain>
    </source>
</reference>
<protein>
    <recommendedName>
        <fullName evidence="3">tRNA threonylcarbamoyladenosine biosynthesis protein TsaE</fullName>
    </recommendedName>
    <alternativeName>
        <fullName evidence="10">t(6)A37 threonylcarbamoyladenosine biosynthesis protein TsaE</fullName>
    </alternativeName>
</protein>
<comment type="similarity">
    <text evidence="2">Belongs to the TsaE family.</text>
</comment>
<dbReference type="SUPFAM" id="SSF52540">
    <property type="entry name" value="P-loop containing nucleoside triphosphate hydrolases"/>
    <property type="match status" value="1"/>
</dbReference>
<evidence type="ECO:0000313" key="12">
    <source>
        <dbReference type="Proteomes" id="UP001055804"/>
    </source>
</evidence>
<keyword evidence="12" id="KW-1185">Reference proteome</keyword>
<comment type="caution">
    <text evidence="11">The sequence shown here is derived from an EMBL/GenBank/DDBJ whole genome shotgun (WGS) entry which is preliminary data.</text>
</comment>
<evidence type="ECO:0000256" key="1">
    <source>
        <dbReference type="ARBA" id="ARBA00004496"/>
    </source>
</evidence>
<dbReference type="RefSeq" id="WP_269333157.1">
    <property type="nucleotide sequence ID" value="NZ_JAMZFT010000002.1"/>
</dbReference>
<keyword evidence="6" id="KW-0479">Metal-binding</keyword>
<dbReference type="Proteomes" id="UP001055804">
    <property type="component" value="Unassembled WGS sequence"/>
</dbReference>
<evidence type="ECO:0000256" key="9">
    <source>
        <dbReference type="ARBA" id="ARBA00022842"/>
    </source>
</evidence>
<evidence type="ECO:0000256" key="10">
    <source>
        <dbReference type="ARBA" id="ARBA00032441"/>
    </source>
</evidence>
<dbReference type="EMBL" id="JAMZFT010000002">
    <property type="protein sequence ID" value="MCP1337228.1"/>
    <property type="molecule type" value="Genomic_DNA"/>
</dbReference>
<dbReference type="Gene3D" id="3.40.50.300">
    <property type="entry name" value="P-loop containing nucleotide triphosphate hydrolases"/>
    <property type="match status" value="1"/>
</dbReference>
<keyword evidence="5" id="KW-0819">tRNA processing</keyword>
<evidence type="ECO:0000256" key="7">
    <source>
        <dbReference type="ARBA" id="ARBA00022741"/>
    </source>
</evidence>
<dbReference type="PANTHER" id="PTHR33540">
    <property type="entry name" value="TRNA THREONYLCARBAMOYLADENOSINE BIOSYNTHESIS PROTEIN TSAE"/>
    <property type="match status" value="1"/>
</dbReference>
<name>A0A9J6PAU9_9PROT</name>
<dbReference type="Pfam" id="PF02367">
    <property type="entry name" value="TsaE"/>
    <property type="match status" value="1"/>
</dbReference>
<sequence length="157" mass="16569">MARSLPLAGEAATADLGRRLAVALLKAGTDGAAVLLHGDLGMGKTTLARALVHAVLAADGAPDEDVPSPTFTIVQTYATPAREIWHVDLYRIEEPGELAELGLDDAFEEALVLVEWPDRLGARLPHDRVDVTLAAEATGRRATIAGHGRLEGIAEHV</sequence>
<dbReference type="GO" id="GO:0046872">
    <property type="term" value="F:metal ion binding"/>
    <property type="evidence" value="ECO:0007669"/>
    <property type="project" value="UniProtKB-KW"/>
</dbReference>
<dbReference type="PANTHER" id="PTHR33540:SF2">
    <property type="entry name" value="TRNA THREONYLCARBAMOYLADENOSINE BIOSYNTHESIS PROTEIN TSAE"/>
    <property type="match status" value="1"/>
</dbReference>
<proteinExistence type="inferred from homology"/>
<evidence type="ECO:0000313" key="11">
    <source>
        <dbReference type="EMBL" id="MCP1337228.1"/>
    </source>
</evidence>
<accession>A0A9J6PAU9</accession>
<evidence type="ECO:0000256" key="5">
    <source>
        <dbReference type="ARBA" id="ARBA00022694"/>
    </source>
</evidence>
<dbReference type="NCBIfam" id="TIGR00150">
    <property type="entry name" value="T6A_YjeE"/>
    <property type="match status" value="1"/>
</dbReference>
<keyword evidence="4" id="KW-0963">Cytoplasm</keyword>
<dbReference type="GO" id="GO:0005737">
    <property type="term" value="C:cytoplasm"/>
    <property type="evidence" value="ECO:0007669"/>
    <property type="project" value="UniProtKB-SubCell"/>
</dbReference>
<evidence type="ECO:0000256" key="8">
    <source>
        <dbReference type="ARBA" id="ARBA00022840"/>
    </source>
</evidence>
<organism evidence="11 12">
    <name type="scientific">Futiania mangrovi</name>
    <dbReference type="NCBI Taxonomy" id="2959716"/>
    <lineage>
        <taxon>Bacteria</taxon>
        <taxon>Pseudomonadati</taxon>
        <taxon>Pseudomonadota</taxon>
        <taxon>Alphaproteobacteria</taxon>
        <taxon>Futianiales</taxon>
        <taxon>Futianiaceae</taxon>
        <taxon>Futiania</taxon>
    </lineage>
</organism>
<evidence type="ECO:0000256" key="2">
    <source>
        <dbReference type="ARBA" id="ARBA00007599"/>
    </source>
</evidence>
<dbReference type="GO" id="GO:0002949">
    <property type="term" value="P:tRNA threonylcarbamoyladenosine modification"/>
    <property type="evidence" value="ECO:0007669"/>
    <property type="project" value="InterPro"/>
</dbReference>
<dbReference type="GO" id="GO:0005524">
    <property type="term" value="F:ATP binding"/>
    <property type="evidence" value="ECO:0007669"/>
    <property type="project" value="UniProtKB-KW"/>
</dbReference>
<evidence type="ECO:0000256" key="3">
    <source>
        <dbReference type="ARBA" id="ARBA00019010"/>
    </source>
</evidence>
<dbReference type="AlphaFoldDB" id="A0A9J6PAU9"/>
<gene>
    <name evidence="11" type="primary">tsaE</name>
    <name evidence="11" type="ORF">NJQ99_12470</name>
</gene>
<comment type="subcellular location">
    <subcellularLocation>
        <location evidence="1">Cytoplasm</location>
    </subcellularLocation>
</comment>
<keyword evidence="9" id="KW-0460">Magnesium</keyword>
<keyword evidence="7" id="KW-0547">Nucleotide-binding</keyword>
<dbReference type="InterPro" id="IPR027417">
    <property type="entry name" value="P-loop_NTPase"/>
</dbReference>
<dbReference type="InterPro" id="IPR003442">
    <property type="entry name" value="T6A_TsaE"/>
</dbReference>
<keyword evidence="8" id="KW-0067">ATP-binding</keyword>
<evidence type="ECO:0000256" key="4">
    <source>
        <dbReference type="ARBA" id="ARBA00022490"/>
    </source>
</evidence>